<gene>
    <name evidence="1" type="ORF">C0601_08845</name>
</gene>
<evidence type="ECO:0000313" key="2">
    <source>
        <dbReference type="Proteomes" id="UP000234857"/>
    </source>
</evidence>
<protein>
    <submittedName>
        <fullName evidence="1">Uncharacterized protein</fullName>
    </submittedName>
</protein>
<accession>A0A2N5ZE45</accession>
<sequence>MRDIIVIFVVLIALFTVIGFTPLCGGCDPFKLELDTMGTQTSDHINWETRHRNHKKKVGSCHNGSGECGGNCEGHSNSECSGNCEGKDESECSGSCKGDLKMVNHCREEAKGVCGNNMNSKENKNNLITISQIRKDAASFDSKQVYMEVIEGIRPGDAEKGLEQLSTRSDCYVHDATGTMVLRNGWQFKNAYMQGVKADKDYVFIDDNIKIEKGRWYINPFVYSRYSKTILSLRKFD</sequence>
<dbReference type="AlphaFoldDB" id="A0A2N5ZE45"/>
<proteinExistence type="predicted"/>
<comment type="caution">
    <text evidence="1">The sequence shown here is derived from an EMBL/GenBank/DDBJ whole genome shotgun (WGS) entry which is preliminary data.</text>
</comment>
<evidence type="ECO:0000313" key="1">
    <source>
        <dbReference type="EMBL" id="PLX16933.1"/>
    </source>
</evidence>
<dbReference type="Proteomes" id="UP000234857">
    <property type="component" value="Unassembled WGS sequence"/>
</dbReference>
<reference evidence="1 2" key="1">
    <citation type="submission" date="2017-11" db="EMBL/GenBank/DDBJ databases">
        <title>Genome-resolved metagenomics identifies genetic mobility, metabolic interactions, and unexpected diversity in perchlorate-reducing communities.</title>
        <authorList>
            <person name="Barnum T.P."/>
            <person name="Figueroa I.A."/>
            <person name="Carlstrom C.I."/>
            <person name="Lucas L.N."/>
            <person name="Engelbrektson A.L."/>
            <person name="Coates J.D."/>
        </authorList>
    </citation>
    <scope>NUCLEOTIDE SEQUENCE [LARGE SCALE GENOMIC DNA]</scope>
    <source>
        <strain evidence="1">BM706</strain>
    </source>
</reference>
<dbReference type="EMBL" id="PKTG01000100">
    <property type="protein sequence ID" value="PLX16933.1"/>
    <property type="molecule type" value="Genomic_DNA"/>
</dbReference>
<organism evidence="1 2">
    <name type="scientific">Muiribacterium halophilum</name>
    <dbReference type="NCBI Taxonomy" id="2053465"/>
    <lineage>
        <taxon>Bacteria</taxon>
        <taxon>Candidatus Muiribacteriota</taxon>
        <taxon>Candidatus Muiribacteriia</taxon>
        <taxon>Candidatus Muiribacteriales</taxon>
        <taxon>Candidatus Muiribacteriaceae</taxon>
        <taxon>Candidatus Muiribacterium</taxon>
    </lineage>
</organism>
<name>A0A2N5ZE45_MUIH1</name>